<evidence type="ECO:0000313" key="2">
    <source>
        <dbReference type="Proteomes" id="UP000595140"/>
    </source>
</evidence>
<reference evidence="1 2" key="1">
    <citation type="submission" date="2018-04" db="EMBL/GenBank/DDBJ databases">
        <authorList>
            <person name="Vogel A."/>
        </authorList>
    </citation>
    <scope>NUCLEOTIDE SEQUENCE [LARGE SCALE GENOMIC DNA]</scope>
</reference>
<dbReference type="Proteomes" id="UP000595140">
    <property type="component" value="Unassembled WGS sequence"/>
</dbReference>
<name>A0A484K3Z2_9ASTE</name>
<proteinExistence type="predicted"/>
<evidence type="ECO:0000313" key="1">
    <source>
        <dbReference type="EMBL" id="VFQ60220.1"/>
    </source>
</evidence>
<dbReference type="EMBL" id="OOIL02000114">
    <property type="protein sequence ID" value="VFQ60220.1"/>
    <property type="molecule type" value="Genomic_DNA"/>
</dbReference>
<gene>
    <name evidence="1" type="ORF">CCAM_LOCUS1996</name>
</gene>
<keyword evidence="2" id="KW-1185">Reference proteome</keyword>
<organism evidence="1 2">
    <name type="scientific">Cuscuta campestris</name>
    <dbReference type="NCBI Taxonomy" id="132261"/>
    <lineage>
        <taxon>Eukaryota</taxon>
        <taxon>Viridiplantae</taxon>
        <taxon>Streptophyta</taxon>
        <taxon>Embryophyta</taxon>
        <taxon>Tracheophyta</taxon>
        <taxon>Spermatophyta</taxon>
        <taxon>Magnoliopsida</taxon>
        <taxon>eudicotyledons</taxon>
        <taxon>Gunneridae</taxon>
        <taxon>Pentapetalae</taxon>
        <taxon>asterids</taxon>
        <taxon>lamiids</taxon>
        <taxon>Solanales</taxon>
        <taxon>Convolvulaceae</taxon>
        <taxon>Cuscuteae</taxon>
        <taxon>Cuscuta</taxon>
        <taxon>Cuscuta subgen. Grammica</taxon>
        <taxon>Cuscuta sect. Cleistogrammica</taxon>
    </lineage>
</organism>
<feature type="non-terminal residue" evidence="1">
    <location>
        <position position="1"/>
    </location>
</feature>
<sequence length="11" mass="1201">QCTLPGMSFAF</sequence>
<accession>A0A484K3Z2</accession>
<protein>
    <submittedName>
        <fullName evidence="1">Uncharacterized protein</fullName>
    </submittedName>
</protein>